<dbReference type="EMBL" id="JALQCW010000023">
    <property type="protein sequence ID" value="MCK9798333.1"/>
    <property type="molecule type" value="Genomic_DNA"/>
</dbReference>
<evidence type="ECO:0000313" key="2">
    <source>
        <dbReference type="Proteomes" id="UP001155059"/>
    </source>
</evidence>
<proteinExistence type="predicted"/>
<gene>
    <name evidence="1" type="ORF">M1B34_11500</name>
</gene>
<accession>A0A9X1YUA1</accession>
<organism evidence="1 2">
    <name type="scientific">Pseudomonas morbosilactucae</name>
    <dbReference type="NCBI Taxonomy" id="2938197"/>
    <lineage>
        <taxon>Bacteria</taxon>
        <taxon>Pseudomonadati</taxon>
        <taxon>Pseudomonadota</taxon>
        <taxon>Gammaproteobacteria</taxon>
        <taxon>Pseudomonadales</taxon>
        <taxon>Pseudomonadaceae</taxon>
        <taxon>Pseudomonas</taxon>
    </lineage>
</organism>
<reference evidence="1 2" key="1">
    <citation type="journal article" date="2022" name="Int. J. Syst. Evol. Microbiol.">
        <title>Pseudomonas aegrilactucae sp. nov. and Pseudomonas morbosilactucae sp. nov., pathogens causing bacterial rot of lettuce in Japan.</title>
        <authorList>
            <person name="Sawada H."/>
            <person name="Fujikawa T."/>
            <person name="Satou M."/>
        </authorList>
    </citation>
    <scope>NUCLEOTIDE SEQUENCE [LARGE SCALE GENOMIC DNA]</scope>
    <source>
        <strain evidence="1 2">MAFF 302030</strain>
    </source>
</reference>
<reference evidence="1 2" key="2">
    <citation type="journal article" date="2023" name="Plant Pathol.">
        <title>Dismantling and reorganizing Pseudomonas marginalis sensu#lato.</title>
        <authorList>
            <person name="Sawada H."/>
            <person name="Fujikawa T."/>
            <person name="Satou M."/>
        </authorList>
    </citation>
    <scope>NUCLEOTIDE SEQUENCE [LARGE SCALE GENOMIC DNA]</scope>
    <source>
        <strain evidence="1 2">MAFF 302030</strain>
    </source>
</reference>
<comment type="caution">
    <text evidence="1">The sequence shown here is derived from an EMBL/GenBank/DDBJ whole genome shotgun (WGS) entry which is preliminary data.</text>
</comment>
<dbReference type="RefSeq" id="WP_123331871.1">
    <property type="nucleotide sequence ID" value="NZ_JALQCW010000023.1"/>
</dbReference>
<sequence>MKKRTSILWSLAAVFLAYQAYYGFYYGKEYEEKRYSPNHAFYYQKYRLFSLRALIPEMGTPGNGDGSRYSIGGYLRVFKADGTLQGESYDRCISVMEITWADDAVIGFACTDHLIPLSGKSG</sequence>
<name>A0A9X1YUA1_9PSED</name>
<dbReference type="Proteomes" id="UP001155059">
    <property type="component" value="Unassembled WGS sequence"/>
</dbReference>
<dbReference type="AlphaFoldDB" id="A0A9X1YUA1"/>
<evidence type="ECO:0000313" key="1">
    <source>
        <dbReference type="EMBL" id="MCK9798333.1"/>
    </source>
</evidence>
<protein>
    <submittedName>
        <fullName evidence="1">Uncharacterized protein</fullName>
    </submittedName>
</protein>